<dbReference type="InterPro" id="IPR000523">
    <property type="entry name" value="Mg_chelatse_chII-like_cat_dom"/>
</dbReference>
<comment type="similarity">
    <text evidence="1">Belongs to the Mg-chelatase subunits D/I family. ComM subfamily.</text>
</comment>
<dbReference type="InterPro" id="IPR045006">
    <property type="entry name" value="CHLI-like"/>
</dbReference>
<gene>
    <name evidence="5" type="ORF">C5Y83_22310</name>
</gene>
<organism evidence="5 6">
    <name type="scientific">Blastopirellula marina</name>
    <dbReference type="NCBI Taxonomy" id="124"/>
    <lineage>
        <taxon>Bacteria</taxon>
        <taxon>Pseudomonadati</taxon>
        <taxon>Planctomycetota</taxon>
        <taxon>Planctomycetia</taxon>
        <taxon>Pirellulales</taxon>
        <taxon>Pirellulaceae</taxon>
        <taxon>Blastopirellula</taxon>
    </lineage>
</organism>
<dbReference type="InterPro" id="IPR003593">
    <property type="entry name" value="AAA+_ATPase"/>
</dbReference>
<dbReference type="Pfam" id="PF13335">
    <property type="entry name" value="Mg_chelatase_C"/>
    <property type="match status" value="1"/>
</dbReference>
<sequence length="511" mass="55341">MLAQLRTFSMAGIDAIPVDVEVDVSPTALPKTVLVGLPEAAVKESIHRIERAMVNSGFFCPRDRVVINLAPAELPKNAASFDLPITLGILAGSGQLQSELLSQYAIVGELALEGITRPIRGVLSMAMSAEKQGLAGIIVPAENAREAAVVEGIEVIPVASLTEAVGFLAGQLDIEPVPPQIQTLLEEHSIYDVDFADVRGQELAKRATTIAAAGMHNLLFVGPPGSGKTMLAKRVRTILPGLTPSESVETTRIYSATGRLATDQPLLATRPFRSPHHTISEAGLVGGGSNPAPGEISLSHNGVLFLDELPEFNRRTLELMRQPLEDRTVTISRALRSVTFPADFMLVAAMNPCPCGFRNDPRRDCRCTTPQVEKYVGKISGPLLDRIDIQIEVPAVPYQELASTTDGTSSEKLRATVIEARKIQTRRFVSSNTRYNAQMSSREVRKFCHVEEDAATLMKQSIANFGLSARAYDKILRLARTIADLEAATMISADHVCEAINYRMLDRSLVG</sequence>
<evidence type="ECO:0000259" key="4">
    <source>
        <dbReference type="SMART" id="SM00382"/>
    </source>
</evidence>
<dbReference type="RefSeq" id="WP_105332015.1">
    <property type="nucleotide sequence ID" value="NZ_PUHY01000013.1"/>
</dbReference>
<dbReference type="Proteomes" id="UP000238322">
    <property type="component" value="Unassembled WGS sequence"/>
</dbReference>
<dbReference type="InterPro" id="IPR020568">
    <property type="entry name" value="Ribosomal_Su5_D2-typ_SF"/>
</dbReference>
<dbReference type="InterPro" id="IPR014721">
    <property type="entry name" value="Ribsml_uS5_D2-typ_fold_subgr"/>
</dbReference>
<dbReference type="PRINTS" id="PR01657">
    <property type="entry name" value="MCMFAMILY"/>
</dbReference>
<dbReference type="AlphaFoldDB" id="A0A2S8FFT5"/>
<dbReference type="SUPFAM" id="SSF54211">
    <property type="entry name" value="Ribosomal protein S5 domain 2-like"/>
    <property type="match status" value="1"/>
</dbReference>
<keyword evidence="3" id="KW-0067">ATP-binding</keyword>
<dbReference type="NCBIfam" id="TIGR00368">
    <property type="entry name" value="YifB family Mg chelatase-like AAA ATPase"/>
    <property type="match status" value="1"/>
</dbReference>
<dbReference type="EMBL" id="PUHY01000013">
    <property type="protein sequence ID" value="PQO30940.1"/>
    <property type="molecule type" value="Genomic_DNA"/>
</dbReference>
<proteinExistence type="inferred from homology"/>
<dbReference type="GO" id="GO:0003677">
    <property type="term" value="F:DNA binding"/>
    <property type="evidence" value="ECO:0007669"/>
    <property type="project" value="InterPro"/>
</dbReference>
<dbReference type="InterPro" id="IPR001208">
    <property type="entry name" value="MCM_dom"/>
</dbReference>
<dbReference type="Gene3D" id="3.30.230.10">
    <property type="match status" value="1"/>
</dbReference>
<dbReference type="GO" id="GO:0005524">
    <property type="term" value="F:ATP binding"/>
    <property type="evidence" value="ECO:0007669"/>
    <property type="project" value="UniProtKB-KW"/>
</dbReference>
<protein>
    <submittedName>
        <fullName evidence="5">Magnesium chelatase</fullName>
    </submittedName>
</protein>
<dbReference type="Pfam" id="PF01078">
    <property type="entry name" value="Mg_chelatase"/>
    <property type="match status" value="1"/>
</dbReference>
<evidence type="ECO:0000256" key="2">
    <source>
        <dbReference type="ARBA" id="ARBA00022741"/>
    </source>
</evidence>
<comment type="caution">
    <text evidence="5">The sequence shown here is derived from an EMBL/GenBank/DDBJ whole genome shotgun (WGS) entry which is preliminary data.</text>
</comment>
<reference evidence="5 6" key="1">
    <citation type="submission" date="2018-02" db="EMBL/GenBank/DDBJ databases">
        <title>Comparative genomes isolates from brazilian mangrove.</title>
        <authorList>
            <person name="Araujo J.E."/>
            <person name="Taketani R.G."/>
            <person name="Silva M.C.P."/>
            <person name="Loureco M.V."/>
            <person name="Andreote F.D."/>
        </authorList>
    </citation>
    <scope>NUCLEOTIDE SEQUENCE [LARGE SCALE GENOMIC DNA]</scope>
    <source>
        <strain evidence="5 6">Hex-1 MGV</strain>
    </source>
</reference>
<evidence type="ECO:0000313" key="6">
    <source>
        <dbReference type="Proteomes" id="UP000238322"/>
    </source>
</evidence>
<keyword evidence="2" id="KW-0547">Nucleotide-binding</keyword>
<dbReference type="PANTHER" id="PTHR32039:SF7">
    <property type="entry name" value="COMPETENCE PROTEIN COMM"/>
    <property type="match status" value="1"/>
</dbReference>
<evidence type="ECO:0000256" key="1">
    <source>
        <dbReference type="ARBA" id="ARBA00006354"/>
    </source>
</evidence>
<dbReference type="OrthoDB" id="9813147at2"/>
<dbReference type="PANTHER" id="PTHR32039">
    <property type="entry name" value="MAGNESIUM-CHELATASE SUBUNIT CHLI"/>
    <property type="match status" value="1"/>
</dbReference>
<name>A0A2S8FFT5_9BACT</name>
<feature type="domain" description="AAA+ ATPase" evidence="4">
    <location>
        <begin position="214"/>
        <end position="397"/>
    </location>
</feature>
<accession>A0A2S8FFT5</accession>
<dbReference type="InterPro" id="IPR025158">
    <property type="entry name" value="Mg_chelat-rel_C"/>
</dbReference>
<dbReference type="InterPro" id="IPR004482">
    <property type="entry name" value="Mg_chelat-rel"/>
</dbReference>
<evidence type="ECO:0000256" key="3">
    <source>
        <dbReference type="ARBA" id="ARBA00022840"/>
    </source>
</evidence>
<dbReference type="SMART" id="SM00382">
    <property type="entry name" value="AAA"/>
    <property type="match status" value="1"/>
</dbReference>
<dbReference type="InterPro" id="IPR027417">
    <property type="entry name" value="P-loop_NTPase"/>
</dbReference>
<dbReference type="Gene3D" id="3.40.50.300">
    <property type="entry name" value="P-loop containing nucleotide triphosphate hydrolases"/>
    <property type="match status" value="1"/>
</dbReference>
<dbReference type="Pfam" id="PF13541">
    <property type="entry name" value="ChlI"/>
    <property type="match status" value="1"/>
</dbReference>
<evidence type="ECO:0000313" key="5">
    <source>
        <dbReference type="EMBL" id="PQO30940.1"/>
    </source>
</evidence>
<dbReference type="SUPFAM" id="SSF52540">
    <property type="entry name" value="P-loop containing nucleoside triphosphate hydrolases"/>
    <property type="match status" value="1"/>
</dbReference>